<dbReference type="PANTHER" id="PTHR21310">
    <property type="entry name" value="AMINOGLYCOSIDE PHOSPHOTRANSFERASE-RELATED-RELATED"/>
    <property type="match status" value="1"/>
</dbReference>
<sequence length="173" mass="19894">IRFVQRHTQIPIPHIICTDEGFVKPYILMKRTKGKNLEGAWRGLNQDQRVNVVVHLRSCVGQLHRLQPPDPKGVCGLGGAACKDAHVQSDGTFSPFTYEASFNDHLVHVASLFLEQRTFLDIRVRMVDCHPIVFTHNDLTPRNMIVQDDTVVALLDWEDARWYPEHWEFVKAL</sequence>
<gene>
    <name evidence="2" type="ORF">CERSUDRAFT_52846</name>
</gene>
<dbReference type="Pfam" id="PF01636">
    <property type="entry name" value="APH"/>
    <property type="match status" value="1"/>
</dbReference>
<dbReference type="PANTHER" id="PTHR21310:SF58">
    <property type="entry name" value="AMINOGLYCOSIDE PHOSPHOTRANSFERASE DOMAIN-CONTAINING PROTEIN"/>
    <property type="match status" value="1"/>
</dbReference>
<dbReference type="STRING" id="914234.M2QUX7"/>
<keyword evidence="3" id="KW-1185">Reference proteome</keyword>
<reference evidence="2 3" key="1">
    <citation type="journal article" date="2012" name="Proc. Natl. Acad. Sci. U.S.A.">
        <title>Comparative genomics of Ceriporiopsis subvermispora and Phanerochaete chrysosporium provide insight into selective ligninolysis.</title>
        <authorList>
            <person name="Fernandez-Fueyo E."/>
            <person name="Ruiz-Duenas F.J."/>
            <person name="Ferreira P."/>
            <person name="Floudas D."/>
            <person name="Hibbett D.S."/>
            <person name="Canessa P."/>
            <person name="Larrondo L.F."/>
            <person name="James T.Y."/>
            <person name="Seelenfreund D."/>
            <person name="Lobos S."/>
            <person name="Polanco R."/>
            <person name="Tello M."/>
            <person name="Honda Y."/>
            <person name="Watanabe T."/>
            <person name="Watanabe T."/>
            <person name="Ryu J.S."/>
            <person name="Kubicek C.P."/>
            <person name="Schmoll M."/>
            <person name="Gaskell J."/>
            <person name="Hammel K.E."/>
            <person name="St John F.J."/>
            <person name="Vanden Wymelenberg A."/>
            <person name="Sabat G."/>
            <person name="Splinter BonDurant S."/>
            <person name="Syed K."/>
            <person name="Yadav J.S."/>
            <person name="Doddapaneni H."/>
            <person name="Subramanian V."/>
            <person name="Lavin J.L."/>
            <person name="Oguiza J.A."/>
            <person name="Perez G."/>
            <person name="Pisabarro A.G."/>
            <person name="Ramirez L."/>
            <person name="Santoyo F."/>
            <person name="Master E."/>
            <person name="Coutinho P.M."/>
            <person name="Henrissat B."/>
            <person name="Lombard V."/>
            <person name="Magnuson J.K."/>
            <person name="Kuees U."/>
            <person name="Hori C."/>
            <person name="Igarashi K."/>
            <person name="Samejima M."/>
            <person name="Held B.W."/>
            <person name="Barry K.W."/>
            <person name="LaButti K.M."/>
            <person name="Lapidus A."/>
            <person name="Lindquist E.A."/>
            <person name="Lucas S.M."/>
            <person name="Riley R."/>
            <person name="Salamov A.A."/>
            <person name="Hoffmeister D."/>
            <person name="Schwenk D."/>
            <person name="Hadar Y."/>
            <person name="Yarden O."/>
            <person name="de Vries R.P."/>
            <person name="Wiebenga A."/>
            <person name="Stenlid J."/>
            <person name="Eastwood D."/>
            <person name="Grigoriev I.V."/>
            <person name="Berka R.M."/>
            <person name="Blanchette R.A."/>
            <person name="Kersten P."/>
            <person name="Martinez A.T."/>
            <person name="Vicuna R."/>
            <person name="Cullen D."/>
        </authorList>
    </citation>
    <scope>NUCLEOTIDE SEQUENCE [LARGE SCALE GENOMIC DNA]</scope>
    <source>
        <strain evidence="2 3">B</strain>
    </source>
</reference>
<dbReference type="AlphaFoldDB" id="M2QUX7"/>
<dbReference type="InterPro" id="IPR002575">
    <property type="entry name" value="Aminoglycoside_PTrfase"/>
</dbReference>
<evidence type="ECO:0000259" key="1">
    <source>
        <dbReference type="Pfam" id="PF01636"/>
    </source>
</evidence>
<feature type="non-terminal residue" evidence="2">
    <location>
        <position position="1"/>
    </location>
</feature>
<evidence type="ECO:0000313" key="2">
    <source>
        <dbReference type="EMBL" id="EMD35875.1"/>
    </source>
</evidence>
<proteinExistence type="predicted"/>
<accession>M2QUX7</accession>
<dbReference type="SUPFAM" id="SSF56112">
    <property type="entry name" value="Protein kinase-like (PK-like)"/>
    <property type="match status" value="1"/>
</dbReference>
<dbReference type="OrthoDB" id="5404599at2759"/>
<evidence type="ECO:0000313" key="3">
    <source>
        <dbReference type="Proteomes" id="UP000016930"/>
    </source>
</evidence>
<feature type="domain" description="Aminoglycoside phosphotransferase" evidence="1">
    <location>
        <begin position="9"/>
        <end position="173"/>
    </location>
</feature>
<dbReference type="EMBL" id="KB445799">
    <property type="protein sequence ID" value="EMD35875.1"/>
    <property type="molecule type" value="Genomic_DNA"/>
</dbReference>
<dbReference type="InterPro" id="IPR011009">
    <property type="entry name" value="Kinase-like_dom_sf"/>
</dbReference>
<protein>
    <recommendedName>
        <fullName evidence="1">Aminoglycoside phosphotransferase domain-containing protein</fullName>
    </recommendedName>
</protein>
<dbReference type="Proteomes" id="UP000016930">
    <property type="component" value="Unassembled WGS sequence"/>
</dbReference>
<name>M2QUX7_CERS8</name>
<dbReference type="HOGENOM" id="CLU_021768_3_3_1"/>
<organism evidence="2 3">
    <name type="scientific">Ceriporiopsis subvermispora (strain B)</name>
    <name type="common">White-rot fungus</name>
    <name type="synonym">Gelatoporia subvermispora</name>
    <dbReference type="NCBI Taxonomy" id="914234"/>
    <lineage>
        <taxon>Eukaryota</taxon>
        <taxon>Fungi</taxon>
        <taxon>Dikarya</taxon>
        <taxon>Basidiomycota</taxon>
        <taxon>Agaricomycotina</taxon>
        <taxon>Agaricomycetes</taxon>
        <taxon>Polyporales</taxon>
        <taxon>Gelatoporiaceae</taxon>
        <taxon>Gelatoporia</taxon>
    </lineage>
</organism>
<dbReference type="InterPro" id="IPR051678">
    <property type="entry name" value="AGP_Transferase"/>
</dbReference>
<dbReference type="Gene3D" id="3.90.1200.10">
    <property type="match status" value="1"/>
</dbReference>